<feature type="transmembrane region" description="Helical" evidence="1">
    <location>
        <begin position="620"/>
        <end position="641"/>
    </location>
</feature>
<evidence type="ECO:0000256" key="1">
    <source>
        <dbReference type="SAM" id="Phobius"/>
    </source>
</evidence>
<dbReference type="AlphaFoldDB" id="A0A839H066"/>
<dbReference type="PANTHER" id="PTHR37464">
    <property type="entry name" value="BLL2463 PROTEIN"/>
    <property type="match status" value="1"/>
</dbReference>
<organism evidence="3 4">
    <name type="scientific">Rufibacter quisquiliarum</name>
    <dbReference type="NCBI Taxonomy" id="1549639"/>
    <lineage>
        <taxon>Bacteria</taxon>
        <taxon>Pseudomonadati</taxon>
        <taxon>Bacteroidota</taxon>
        <taxon>Cytophagia</taxon>
        <taxon>Cytophagales</taxon>
        <taxon>Hymenobacteraceae</taxon>
        <taxon>Rufibacter</taxon>
    </lineage>
</organism>
<protein>
    <recommendedName>
        <fullName evidence="2">Aerotolerance regulator N-terminal domain-containing protein</fullName>
    </recommendedName>
</protein>
<comment type="caution">
    <text evidence="3">The sequence shown here is derived from an EMBL/GenBank/DDBJ whole genome shotgun (WGS) entry which is preliminary data.</text>
</comment>
<sequence length="648" mass="71179">MFLLTSGAAVASLLLLFIHFFGLRLRQKLEFSHIQFLSSILHRSRSVKKLQNVVLLLTRLLFVVSALIAFFLFISDSSEQEAAAGANALVLVDDSWSMKGVAKVNAFSKAELIDQKTTAFLSEAQGGKNQSSIANTDAQTKKTFRTFSELENYVAQQKKSTALFIISDFQKSQFSLEQVSTFLKRNSVSLVSVPSSSSPNFFIDSVWVDQPIYLAGSALTVMVRVAGSQQSEKEQVLIKALVGDKLVGSSQLLLEPQQKGIVKFDLKGEGNSATKLKVVVEDTKSPFDNEYFAVLPTPTSIKIRIGEKVEQGHPVVQALGQEAAFTLHRKQSPSASTWFFDASTGSINSGTAREMKDWLQQGKSLILVPAVGSQDALLSLLTEIGLKGIRAEASVSKTLHAPDLSDPFFRSIFEKQVRNMKMPQIQPLLFWNSAFHTILKFSDNSPFLSSFQLEKGKLNLFSAPLEKETSFAAHPLFVPVLYQLIITDNTGSPSPLAYALDQDEIRLPAAGALAASREGITLRKDAQNIIPEQKVRKGDVVISLPTDVTIPGFYEVVAGEQVLSTVALNIPGKESYLESYSVNELEEIAKEQGTSIKVVELEENLPLQKLFQNSESGMSLWKYCLILCLLCLLAEVVILSAKKRGSLI</sequence>
<feature type="transmembrane region" description="Helical" evidence="1">
    <location>
        <begin position="53"/>
        <end position="74"/>
    </location>
</feature>
<reference evidence="3 4" key="1">
    <citation type="submission" date="2020-08" db="EMBL/GenBank/DDBJ databases">
        <title>Genomic Encyclopedia of Type Strains, Phase IV (KMG-IV): sequencing the most valuable type-strain genomes for metagenomic binning, comparative biology and taxonomic classification.</title>
        <authorList>
            <person name="Goeker M."/>
        </authorList>
    </citation>
    <scope>NUCLEOTIDE SEQUENCE [LARGE SCALE GENOMIC DNA]</scope>
    <source>
        <strain evidence="3 4">DSM 29854</strain>
    </source>
</reference>
<feature type="domain" description="Aerotolerance regulator N-terminal" evidence="2">
    <location>
        <begin position="9"/>
        <end position="70"/>
    </location>
</feature>
<evidence type="ECO:0000313" key="3">
    <source>
        <dbReference type="EMBL" id="MBA9079321.1"/>
    </source>
</evidence>
<name>A0A839H066_9BACT</name>
<dbReference type="EMBL" id="JACJIQ010000021">
    <property type="protein sequence ID" value="MBA9079321.1"/>
    <property type="molecule type" value="Genomic_DNA"/>
</dbReference>
<accession>A0A839H066</accession>
<gene>
    <name evidence="3" type="ORF">FHS90_004056</name>
</gene>
<proteinExistence type="predicted"/>
<dbReference type="Pfam" id="PF07584">
    <property type="entry name" value="BatA"/>
    <property type="match status" value="1"/>
</dbReference>
<dbReference type="Proteomes" id="UP000563094">
    <property type="component" value="Unassembled WGS sequence"/>
</dbReference>
<keyword evidence="1" id="KW-0472">Membrane</keyword>
<dbReference type="InterPro" id="IPR024163">
    <property type="entry name" value="Aerotolerance_reg_N"/>
</dbReference>
<keyword evidence="4" id="KW-1185">Reference proteome</keyword>
<keyword evidence="1" id="KW-1133">Transmembrane helix</keyword>
<evidence type="ECO:0000313" key="4">
    <source>
        <dbReference type="Proteomes" id="UP000563094"/>
    </source>
</evidence>
<keyword evidence="1" id="KW-0812">Transmembrane</keyword>
<feature type="transmembrane region" description="Helical" evidence="1">
    <location>
        <begin position="6"/>
        <end position="25"/>
    </location>
</feature>
<evidence type="ECO:0000259" key="2">
    <source>
        <dbReference type="Pfam" id="PF07584"/>
    </source>
</evidence>
<dbReference type="PANTHER" id="PTHR37464:SF1">
    <property type="entry name" value="BLL2463 PROTEIN"/>
    <property type="match status" value="1"/>
</dbReference>